<dbReference type="RefSeq" id="WP_151078969.1">
    <property type="nucleotide sequence ID" value="NZ_CP047647.1"/>
</dbReference>
<reference evidence="1 2" key="1">
    <citation type="submission" date="2019-09" db="EMBL/GenBank/DDBJ databases">
        <title>Genome sequence of Hymenobacter sp. M3.</title>
        <authorList>
            <person name="Srinivasan S."/>
        </authorList>
    </citation>
    <scope>NUCLEOTIDE SEQUENCE [LARGE SCALE GENOMIC DNA]</scope>
    <source>
        <strain evidence="1 2">M3</strain>
    </source>
</reference>
<keyword evidence="2" id="KW-1185">Reference proteome</keyword>
<evidence type="ECO:0000313" key="2">
    <source>
        <dbReference type="Proteomes" id="UP000326380"/>
    </source>
</evidence>
<comment type="caution">
    <text evidence="1">The sequence shown here is derived from an EMBL/GenBank/DDBJ whole genome shotgun (WGS) entry which is preliminary data.</text>
</comment>
<evidence type="ECO:0000313" key="1">
    <source>
        <dbReference type="EMBL" id="KAA9332042.1"/>
    </source>
</evidence>
<dbReference type="AlphaFoldDB" id="A0A7L5A1M6"/>
<dbReference type="EMBL" id="VTWU01000004">
    <property type="protein sequence ID" value="KAA9332042.1"/>
    <property type="molecule type" value="Genomic_DNA"/>
</dbReference>
<gene>
    <name evidence="1" type="ORF">F0P96_11155</name>
</gene>
<organism evidence="1 2">
    <name type="scientific">Hymenobacter busanensis</name>
    <dbReference type="NCBI Taxonomy" id="2607656"/>
    <lineage>
        <taxon>Bacteria</taxon>
        <taxon>Pseudomonadati</taxon>
        <taxon>Bacteroidota</taxon>
        <taxon>Cytophagia</taxon>
        <taxon>Cytophagales</taxon>
        <taxon>Hymenobacteraceae</taxon>
        <taxon>Hymenobacter</taxon>
    </lineage>
</organism>
<accession>A0A7L5A1M6</accession>
<proteinExistence type="predicted"/>
<name>A0A7L5A1M6_9BACT</name>
<protein>
    <submittedName>
        <fullName evidence="1">Uncharacterized protein</fullName>
    </submittedName>
</protein>
<dbReference type="Proteomes" id="UP000326380">
    <property type="component" value="Unassembled WGS sequence"/>
</dbReference>
<sequence length="192" mass="22292">MHRLRWFLLLLALGYAPLLHAQWVVQEWVTTTLHDDAQVDLPYEAKPVEIPDQPQGLKVFETTTADVDFSVMSLDRRYFPGYRPGQGITPKALNRFFNKQSRLYGRQVFGARLLEQANVVFAESPARAVVYEGFDYDFQQPTRIETVWVWRVHALYLFVCTYRLPEQAGVAPSKKKFFSSVRFEKPVTTTEL</sequence>